<keyword evidence="2" id="KW-1185">Reference proteome</keyword>
<dbReference type="Proteomes" id="UP000018700">
    <property type="component" value="Chromosome"/>
</dbReference>
<dbReference type="AlphaFoldDB" id="V9TUJ6"/>
<dbReference type="EMBL" id="CP006745">
    <property type="protein sequence ID" value="AHC73822.1"/>
    <property type="molecule type" value="Genomic_DNA"/>
</dbReference>
<evidence type="ECO:0000313" key="1">
    <source>
        <dbReference type="EMBL" id="AHC73822.1"/>
    </source>
</evidence>
<dbReference type="HOGENOM" id="CLU_2631570_0_0_5"/>
<name>V9TUJ6_9PROT</name>
<organism evidence="1 2">
    <name type="scientific">Candidatus Endolissoclinum faulkneri L5</name>
    <dbReference type="NCBI Taxonomy" id="1401328"/>
    <lineage>
        <taxon>Bacteria</taxon>
        <taxon>Pseudomonadati</taxon>
        <taxon>Pseudomonadota</taxon>
        <taxon>Alphaproteobacteria</taxon>
        <taxon>Rhodospirillales</taxon>
        <taxon>Rhodospirillaceae</taxon>
        <taxon>Candidatus Endolissoclinum</taxon>
    </lineage>
</organism>
<proteinExistence type="predicted"/>
<accession>V9TUJ6</accession>
<evidence type="ECO:0000313" key="2">
    <source>
        <dbReference type="Proteomes" id="UP000018700"/>
    </source>
</evidence>
<gene>
    <name evidence="1" type="ORF">P856_611</name>
</gene>
<protein>
    <submittedName>
        <fullName evidence="1">Uncharacterized protein</fullName>
    </submittedName>
</protein>
<sequence length="77" mass="9084">MRFFLYTISRLFNIQQTCDCFYTLKFLSMRPFIISRSCFSRKIVKLKKTVCTCQHCALGIKVFESINSKVRFSIALL</sequence>
<dbReference type="KEGG" id="efk:P856_611"/>
<reference evidence="1 2" key="1">
    <citation type="journal article" date="2013" name="PLoS ONE">
        <title>Bacterial endosymbiosis in a chordate host: long-term co-evolution and conservation of secondary metabolism.</title>
        <authorList>
            <person name="Kwan J.C."/>
            <person name="Schmidt E.W."/>
        </authorList>
    </citation>
    <scope>NUCLEOTIDE SEQUENCE [LARGE SCALE GENOMIC DNA]</scope>
    <source>
        <strain evidence="2">faulkneri L5</strain>
    </source>
</reference>